<evidence type="ECO:0000313" key="4">
    <source>
        <dbReference type="EnsemblMetazoa" id="tetur06g00500.1"/>
    </source>
</evidence>
<feature type="compositionally biased region" description="Polar residues" evidence="1">
    <location>
        <begin position="183"/>
        <end position="194"/>
    </location>
</feature>
<dbReference type="AlphaFoldDB" id="T1K6H3"/>
<feature type="compositionally biased region" description="Low complexity" evidence="1">
    <location>
        <begin position="120"/>
        <end position="133"/>
    </location>
</feature>
<feature type="compositionally biased region" description="Low complexity" evidence="1">
    <location>
        <begin position="386"/>
        <end position="396"/>
    </location>
</feature>
<dbReference type="eggNOG" id="KOG3884">
    <property type="taxonomic scope" value="Eukaryota"/>
</dbReference>
<keyword evidence="5" id="KW-1185">Reference proteome</keyword>
<reference evidence="4" key="2">
    <citation type="submission" date="2015-06" db="UniProtKB">
        <authorList>
            <consortium name="EnsemblMetazoa"/>
        </authorList>
    </citation>
    <scope>IDENTIFICATION</scope>
</reference>
<feature type="transmembrane region" description="Helical" evidence="2">
    <location>
        <begin position="249"/>
        <end position="274"/>
    </location>
</feature>
<accession>T1K6H3</accession>
<dbReference type="EnsemblMetazoa" id="tetur06g00500.1">
    <property type="protein sequence ID" value="tetur06g00500.1"/>
    <property type="gene ID" value="tetur06g00500"/>
</dbReference>
<dbReference type="Proteomes" id="UP000015104">
    <property type="component" value="Unassembled WGS sequence"/>
</dbReference>
<feature type="region of interest" description="Disordered" evidence="1">
    <location>
        <begin position="373"/>
        <end position="402"/>
    </location>
</feature>
<name>T1K6H3_TETUR</name>
<feature type="chain" id="PRO_5004591163" description="Neural proliferation differentiation and control protein 1" evidence="3">
    <location>
        <begin position="22"/>
        <end position="402"/>
    </location>
</feature>
<organism evidence="4 5">
    <name type="scientific">Tetranychus urticae</name>
    <name type="common">Two-spotted spider mite</name>
    <dbReference type="NCBI Taxonomy" id="32264"/>
    <lineage>
        <taxon>Eukaryota</taxon>
        <taxon>Metazoa</taxon>
        <taxon>Ecdysozoa</taxon>
        <taxon>Arthropoda</taxon>
        <taxon>Chelicerata</taxon>
        <taxon>Arachnida</taxon>
        <taxon>Acari</taxon>
        <taxon>Acariformes</taxon>
        <taxon>Trombidiformes</taxon>
        <taxon>Prostigmata</taxon>
        <taxon>Eleutherengona</taxon>
        <taxon>Raphignathae</taxon>
        <taxon>Tetranychoidea</taxon>
        <taxon>Tetranychidae</taxon>
        <taxon>Tetranychus</taxon>
    </lineage>
</organism>
<dbReference type="GO" id="GO:0016020">
    <property type="term" value="C:membrane"/>
    <property type="evidence" value="ECO:0007669"/>
    <property type="project" value="InterPro"/>
</dbReference>
<proteinExistence type="predicted"/>
<feature type="compositionally biased region" description="Polar residues" evidence="1">
    <location>
        <begin position="154"/>
        <end position="165"/>
    </location>
</feature>
<dbReference type="OrthoDB" id="6270617at2759"/>
<feature type="compositionally biased region" description="Acidic residues" evidence="1">
    <location>
        <begin position="348"/>
        <end position="358"/>
    </location>
</feature>
<dbReference type="InterPro" id="IPR009635">
    <property type="entry name" value="NPDC1"/>
</dbReference>
<evidence type="ECO:0000256" key="3">
    <source>
        <dbReference type="SAM" id="SignalP"/>
    </source>
</evidence>
<dbReference type="Pfam" id="PF06809">
    <property type="entry name" value="NPDC1"/>
    <property type="match status" value="1"/>
</dbReference>
<gene>
    <name evidence="4" type="primary">107361402</name>
</gene>
<keyword evidence="2" id="KW-0472">Membrane</keyword>
<keyword evidence="2" id="KW-1133">Transmembrane helix</keyword>
<dbReference type="HOGENOM" id="CLU_685743_0_0_1"/>
<evidence type="ECO:0008006" key="6">
    <source>
        <dbReference type="Google" id="ProtNLM"/>
    </source>
</evidence>
<dbReference type="PANTHER" id="PTHR23352">
    <property type="entry name" value="NEURAL PROLIFERATION DIFFERENTIATION AND CONTROL PROTEIN-1 NPDC-1 PROTEIN"/>
    <property type="match status" value="1"/>
</dbReference>
<feature type="region of interest" description="Disordered" evidence="1">
    <location>
        <begin position="333"/>
        <end position="360"/>
    </location>
</feature>
<keyword evidence="3" id="KW-0732">Signal</keyword>
<evidence type="ECO:0000313" key="5">
    <source>
        <dbReference type="Proteomes" id="UP000015104"/>
    </source>
</evidence>
<keyword evidence="2" id="KW-0812">Transmembrane</keyword>
<dbReference type="PANTHER" id="PTHR23352:SF2">
    <property type="entry name" value="NEURAL PROLIFERATION DIFFERENTIATION AND CONTROL PROTEIN 1"/>
    <property type="match status" value="1"/>
</dbReference>
<protein>
    <recommendedName>
        <fullName evidence="6">Neural proliferation differentiation and control protein 1</fullName>
    </recommendedName>
</protein>
<reference evidence="5" key="1">
    <citation type="submission" date="2011-08" db="EMBL/GenBank/DDBJ databases">
        <authorList>
            <person name="Rombauts S."/>
        </authorList>
    </citation>
    <scope>NUCLEOTIDE SEQUENCE</scope>
    <source>
        <strain evidence="5">London</strain>
    </source>
</reference>
<feature type="compositionally biased region" description="Basic and acidic residues" evidence="1">
    <location>
        <begin position="166"/>
        <end position="177"/>
    </location>
</feature>
<feature type="signal peptide" evidence="3">
    <location>
        <begin position="1"/>
        <end position="21"/>
    </location>
</feature>
<sequence length="402" mass="45234">MFNWLYLSIFLIILSNFNVDGRFRRLSSGLSSLSSASSGRWRLMTPNDIIRSYPLSKLDNSKRYYTYSDDEYSTEKRFSNGQFKGPFISQRYQPINPIKFVNHQRLPIYLNHHRYSFLNNPNSYENDSESNNNQPQHYQKDQNTSDGHLRTNDQLKVSSNSTQKTGNEKHENAKSSDEIVPTYTESSNVKSSKLESVQPNLSSFNYQRIAYMKKASVESVDESNSLFSPYRSTNQPHSSKPGSPSFSDLYFVAIVVGSSGAAIFAVIGAGYCFYRFQQHSKSAADVDYPAYGVVGPITKESANSGNISPVGDRKLAQSAQMYHYHHQKQQMIASEKVVASRHTSASDVDSEEENEEGDYTVYECPGLASTGEMEVKNPLFQDDITPVSSPSVVNNSDSKDKK</sequence>
<dbReference type="KEGG" id="tut:107361402"/>
<evidence type="ECO:0000256" key="2">
    <source>
        <dbReference type="SAM" id="Phobius"/>
    </source>
</evidence>
<dbReference type="EMBL" id="CAEY01001791">
    <property type="status" value="NOT_ANNOTATED_CDS"/>
    <property type="molecule type" value="Genomic_DNA"/>
</dbReference>
<feature type="compositionally biased region" description="Polar residues" evidence="1">
    <location>
        <begin position="134"/>
        <end position="146"/>
    </location>
</feature>
<feature type="region of interest" description="Disordered" evidence="1">
    <location>
        <begin position="120"/>
        <end position="194"/>
    </location>
</feature>
<evidence type="ECO:0000256" key="1">
    <source>
        <dbReference type="SAM" id="MobiDB-lite"/>
    </source>
</evidence>